<organism evidence="1 2">
    <name type="scientific">Cellulomonas marina</name>
    <dbReference type="NCBI Taxonomy" id="988821"/>
    <lineage>
        <taxon>Bacteria</taxon>
        <taxon>Bacillati</taxon>
        <taxon>Actinomycetota</taxon>
        <taxon>Actinomycetes</taxon>
        <taxon>Micrococcales</taxon>
        <taxon>Cellulomonadaceae</taxon>
        <taxon>Cellulomonas</taxon>
    </lineage>
</organism>
<proteinExistence type="predicted"/>
<dbReference type="AlphaFoldDB" id="A0A1I0YA56"/>
<reference evidence="1 2" key="1">
    <citation type="submission" date="2016-10" db="EMBL/GenBank/DDBJ databases">
        <authorList>
            <person name="de Groot N.N."/>
        </authorList>
    </citation>
    <scope>NUCLEOTIDE SEQUENCE [LARGE SCALE GENOMIC DNA]</scope>
    <source>
        <strain evidence="1 2">CGMCC 4.6945</strain>
    </source>
</reference>
<accession>A0A1I0YA56</accession>
<dbReference type="EMBL" id="FOKA01000007">
    <property type="protein sequence ID" value="SFB10164.1"/>
    <property type="molecule type" value="Genomic_DNA"/>
</dbReference>
<keyword evidence="2" id="KW-1185">Reference proteome</keyword>
<evidence type="ECO:0000313" key="2">
    <source>
        <dbReference type="Proteomes" id="UP000199012"/>
    </source>
</evidence>
<evidence type="ECO:0000313" key="1">
    <source>
        <dbReference type="EMBL" id="SFB10164.1"/>
    </source>
</evidence>
<dbReference type="STRING" id="988821.SAMN05421867_1072"/>
<dbReference type="Proteomes" id="UP000199012">
    <property type="component" value="Unassembled WGS sequence"/>
</dbReference>
<protein>
    <submittedName>
        <fullName evidence="1">Uncharacterized protein</fullName>
    </submittedName>
</protein>
<sequence length="31" mass="3213">MLHVDGNEDTVHGVETYATARIVADLLGGAS</sequence>
<name>A0A1I0YA56_9CELL</name>
<gene>
    <name evidence="1" type="ORF">SAMN05421867_1072</name>
</gene>